<dbReference type="PANTHER" id="PTHR10134">
    <property type="entry name" value="CYTOCHROME B-C1 COMPLEX SUBUNIT RIESKE, MITOCHONDRIAL"/>
    <property type="match status" value="1"/>
</dbReference>
<dbReference type="Proteomes" id="UP000053060">
    <property type="component" value="Unassembled WGS sequence"/>
</dbReference>
<evidence type="ECO:0000256" key="4">
    <source>
        <dbReference type="ARBA" id="ARBA00022723"/>
    </source>
</evidence>
<evidence type="ECO:0000256" key="5">
    <source>
        <dbReference type="ARBA" id="ARBA00023004"/>
    </source>
</evidence>
<accession>A0A0V9US73</accession>
<reference evidence="13" key="1">
    <citation type="submission" date="2015-01" db="EMBL/GenBank/DDBJ databases">
        <title>Draft genome sequence of Rhodococcus pyridinivorans strain KG-16, a hydrocarbon-degrading bacterium.</title>
        <authorList>
            <person name="Aggarwal R.K."/>
            <person name="Dawar C."/>
        </authorList>
    </citation>
    <scope>NUCLEOTIDE SEQUENCE [LARGE SCALE GENOMIC DNA]</scope>
    <source>
        <strain evidence="13">KG-16</strain>
    </source>
</reference>
<dbReference type="PROSITE" id="PS51296">
    <property type="entry name" value="RIESKE"/>
    <property type="match status" value="1"/>
</dbReference>
<evidence type="ECO:0000256" key="9">
    <source>
        <dbReference type="ARBA" id="ARBA00034078"/>
    </source>
</evidence>
<gene>
    <name evidence="12" type="ORF">Z045_04375</name>
</gene>
<name>A0A0V9US73_9NOCA</name>
<proteinExistence type="predicted"/>
<dbReference type="InterPro" id="IPR017941">
    <property type="entry name" value="Rieske_2Fe-2S"/>
</dbReference>
<evidence type="ECO:0000256" key="3">
    <source>
        <dbReference type="ARBA" id="ARBA00022714"/>
    </source>
</evidence>
<dbReference type="GO" id="GO:0016705">
    <property type="term" value="F:oxidoreductase activity, acting on paired donors, with incorporation or reduction of molecular oxygen"/>
    <property type="evidence" value="ECO:0007669"/>
    <property type="project" value="UniProtKB-ARBA"/>
</dbReference>
<dbReference type="GO" id="GO:0004497">
    <property type="term" value="F:monooxygenase activity"/>
    <property type="evidence" value="ECO:0007669"/>
    <property type="project" value="UniProtKB-ARBA"/>
</dbReference>
<feature type="domain" description="Rieske" evidence="11">
    <location>
        <begin position="59"/>
        <end position="150"/>
    </location>
</feature>
<keyword evidence="6" id="KW-0411">Iron-sulfur</keyword>
<feature type="compositionally biased region" description="Low complexity" evidence="10">
    <location>
        <begin position="41"/>
        <end position="50"/>
    </location>
</feature>
<evidence type="ECO:0000256" key="7">
    <source>
        <dbReference type="ARBA" id="ARBA00023157"/>
    </source>
</evidence>
<dbReference type="SUPFAM" id="SSF50022">
    <property type="entry name" value="ISP domain"/>
    <property type="match status" value="1"/>
</dbReference>
<dbReference type="GO" id="GO:0016020">
    <property type="term" value="C:membrane"/>
    <property type="evidence" value="ECO:0007669"/>
    <property type="project" value="InterPro"/>
</dbReference>
<organism evidence="12 13">
    <name type="scientific">Rhodococcus pyridinivorans KG-16</name>
    <dbReference type="NCBI Taxonomy" id="1441730"/>
    <lineage>
        <taxon>Bacteria</taxon>
        <taxon>Bacillati</taxon>
        <taxon>Actinomycetota</taxon>
        <taxon>Actinomycetes</taxon>
        <taxon>Mycobacteriales</taxon>
        <taxon>Nocardiaceae</taxon>
        <taxon>Rhodococcus</taxon>
    </lineage>
</organism>
<evidence type="ECO:0000256" key="8">
    <source>
        <dbReference type="ARBA" id="ARBA00029586"/>
    </source>
</evidence>
<reference evidence="12 13" key="2">
    <citation type="journal article" date="2016" name="Genome Announc.">
        <title>Draft Genome Sequence of a Versatile Hydrocarbon-Degrading Bacterium, Rhodococcus pyridinivorans Strain KG-16, Collected from Oil Fields in India.</title>
        <authorList>
            <person name="Aggarwal R.K."/>
            <person name="Dawar C."/>
            <person name="Phanindranath R."/>
            <person name="Mutnuri L."/>
            <person name="Dayal A.M."/>
        </authorList>
    </citation>
    <scope>NUCLEOTIDE SEQUENCE [LARGE SCALE GENOMIC DNA]</scope>
    <source>
        <strain evidence="12 13">KG-16</strain>
    </source>
</reference>
<comment type="caution">
    <text evidence="12">The sequence shown here is derived from an EMBL/GenBank/DDBJ whole genome shotgun (WGS) entry which is preliminary data.</text>
</comment>
<evidence type="ECO:0000256" key="6">
    <source>
        <dbReference type="ARBA" id="ARBA00023014"/>
    </source>
</evidence>
<dbReference type="EMBL" id="AZXY01000001">
    <property type="protein sequence ID" value="KSZ60832.1"/>
    <property type="molecule type" value="Genomic_DNA"/>
</dbReference>
<dbReference type="InterPro" id="IPR036922">
    <property type="entry name" value="Rieske_2Fe-2S_sf"/>
</dbReference>
<dbReference type="AlphaFoldDB" id="A0A0V9US73"/>
<dbReference type="PATRIC" id="fig|1441730.3.peg.915"/>
<dbReference type="GO" id="GO:0046872">
    <property type="term" value="F:metal ion binding"/>
    <property type="evidence" value="ECO:0007669"/>
    <property type="project" value="UniProtKB-KW"/>
</dbReference>
<keyword evidence="5" id="KW-0408">Iron</keyword>
<evidence type="ECO:0000256" key="2">
    <source>
        <dbReference type="ARBA" id="ARBA00015816"/>
    </source>
</evidence>
<dbReference type="CDD" id="cd03467">
    <property type="entry name" value="Rieske"/>
    <property type="match status" value="1"/>
</dbReference>
<keyword evidence="3" id="KW-0001">2Fe-2S</keyword>
<dbReference type="PROSITE" id="PS51318">
    <property type="entry name" value="TAT"/>
    <property type="match status" value="1"/>
</dbReference>
<evidence type="ECO:0000313" key="13">
    <source>
        <dbReference type="Proteomes" id="UP000053060"/>
    </source>
</evidence>
<dbReference type="Pfam" id="PF00355">
    <property type="entry name" value="Rieske"/>
    <property type="match status" value="1"/>
</dbReference>
<dbReference type="InterPro" id="IPR006311">
    <property type="entry name" value="TAT_signal"/>
</dbReference>
<dbReference type="InterPro" id="IPR014349">
    <property type="entry name" value="Rieske_Fe-S_prot"/>
</dbReference>
<dbReference type="Gene3D" id="2.102.10.10">
    <property type="entry name" value="Rieske [2Fe-2S] iron-sulphur domain"/>
    <property type="match status" value="1"/>
</dbReference>
<evidence type="ECO:0000259" key="11">
    <source>
        <dbReference type="PROSITE" id="PS51296"/>
    </source>
</evidence>
<comment type="function">
    <text evidence="1">Iron-sulfur subunit of the cytochrome bc1 complex, an essential component of the respiratory electron transport chain required for ATP synthesis. The bc1 complex catalyzes the oxidation of menaquinol and the reduction of cytochrome c in the respiratory chain. The bc1 complex operates through a Q-cycle mechanism that couples electron transfer to generation of the proton gradient that drives ATP synthesis.</text>
</comment>
<dbReference type="RefSeq" id="WP_060650875.1">
    <property type="nucleotide sequence ID" value="NZ_AZXY01000001.1"/>
</dbReference>
<keyword evidence="4" id="KW-0479">Metal-binding</keyword>
<keyword evidence="7" id="KW-1015">Disulfide bond</keyword>
<evidence type="ECO:0000256" key="10">
    <source>
        <dbReference type="SAM" id="MobiDB-lite"/>
    </source>
</evidence>
<evidence type="ECO:0000313" key="12">
    <source>
        <dbReference type="EMBL" id="KSZ60832.1"/>
    </source>
</evidence>
<sequence length="151" mass="15132">MSSDNLDRTALTRRTLIGGAGVVVAGAALTACGSSGDTGEARSAVPAPTTTAPPGPDAEVVAAVADVPVGGGVMLESKRLVVTQPAEGDFRAFIAICTHQGCNLSGVEGERIICPCHGSRYDLDGAPVEGPAKRPLKTRPVAARGSDLVVG</sequence>
<protein>
    <recommendedName>
        <fullName evidence="2">Cytochrome bc1 complex Rieske iron-sulfur subunit</fullName>
    </recommendedName>
    <alternativeName>
        <fullName evidence="8">Cytochrome bc1 reductase complex subunit QcrA</fullName>
    </alternativeName>
</protein>
<evidence type="ECO:0000256" key="1">
    <source>
        <dbReference type="ARBA" id="ARBA00002494"/>
    </source>
</evidence>
<dbReference type="GO" id="GO:0051537">
    <property type="term" value="F:2 iron, 2 sulfur cluster binding"/>
    <property type="evidence" value="ECO:0007669"/>
    <property type="project" value="UniProtKB-KW"/>
</dbReference>
<dbReference type="PRINTS" id="PR00162">
    <property type="entry name" value="RIESKE"/>
</dbReference>
<comment type="cofactor">
    <cofactor evidence="9">
        <name>[2Fe-2S] cluster</name>
        <dbReference type="ChEBI" id="CHEBI:190135"/>
    </cofactor>
</comment>
<feature type="region of interest" description="Disordered" evidence="10">
    <location>
        <begin position="36"/>
        <end position="56"/>
    </location>
</feature>
<dbReference type="InterPro" id="IPR005805">
    <property type="entry name" value="Rieske_Fe-S_prot_C"/>
</dbReference>